<sequence length="99" mass="10927">MRTLAASNPFPTASQSLSALFNEIHVRAVDLMREHSNTSKWPGFGGQKQQTHASAASQISSMFSHSRPKRVEIWIHPLNRSVTIVQGNRSLTIPNSSVC</sequence>
<reference evidence="1 2" key="1">
    <citation type="submission" date="2018-11" db="EMBL/GenBank/DDBJ databases">
        <authorList>
            <consortium name="Pathogen Informatics"/>
        </authorList>
    </citation>
    <scope>NUCLEOTIDE SEQUENCE [LARGE SCALE GENOMIC DNA]</scope>
</reference>
<dbReference type="EMBL" id="UYRU01091363">
    <property type="protein sequence ID" value="VDN37639.1"/>
    <property type="molecule type" value="Genomic_DNA"/>
</dbReference>
<dbReference type="Proteomes" id="UP000281553">
    <property type="component" value="Unassembled WGS sequence"/>
</dbReference>
<feature type="non-terminal residue" evidence="1">
    <location>
        <position position="99"/>
    </location>
</feature>
<protein>
    <submittedName>
        <fullName evidence="1">Uncharacterized protein</fullName>
    </submittedName>
</protein>
<organism evidence="1 2">
    <name type="scientific">Dibothriocephalus latus</name>
    <name type="common">Fish tapeworm</name>
    <name type="synonym">Diphyllobothrium latum</name>
    <dbReference type="NCBI Taxonomy" id="60516"/>
    <lineage>
        <taxon>Eukaryota</taxon>
        <taxon>Metazoa</taxon>
        <taxon>Spiralia</taxon>
        <taxon>Lophotrochozoa</taxon>
        <taxon>Platyhelminthes</taxon>
        <taxon>Cestoda</taxon>
        <taxon>Eucestoda</taxon>
        <taxon>Diphyllobothriidea</taxon>
        <taxon>Diphyllobothriidae</taxon>
        <taxon>Dibothriocephalus</taxon>
    </lineage>
</organism>
<evidence type="ECO:0000313" key="2">
    <source>
        <dbReference type="Proteomes" id="UP000281553"/>
    </source>
</evidence>
<gene>
    <name evidence="1" type="ORF">DILT_LOCUS17378</name>
</gene>
<evidence type="ECO:0000313" key="1">
    <source>
        <dbReference type="EMBL" id="VDN37639.1"/>
    </source>
</evidence>
<name>A0A3P7R9R0_DIBLA</name>
<proteinExistence type="predicted"/>
<dbReference type="OrthoDB" id="2017974at2759"/>
<accession>A0A3P7R9R0</accession>
<dbReference type="AlphaFoldDB" id="A0A3P7R9R0"/>
<keyword evidence="2" id="KW-1185">Reference proteome</keyword>